<gene>
    <name evidence="1" type="ORF">CRM22_008287</name>
</gene>
<proteinExistence type="predicted"/>
<dbReference type="EMBL" id="SJOL01008199">
    <property type="protein sequence ID" value="TGZ60886.1"/>
    <property type="molecule type" value="Genomic_DNA"/>
</dbReference>
<dbReference type="AlphaFoldDB" id="A0A4S2LDY6"/>
<protein>
    <submittedName>
        <fullName evidence="1">Uncharacterized protein</fullName>
    </submittedName>
</protein>
<comment type="caution">
    <text evidence="1">The sequence shown here is derived from an EMBL/GenBank/DDBJ whole genome shotgun (WGS) entry which is preliminary data.</text>
</comment>
<evidence type="ECO:0000313" key="2">
    <source>
        <dbReference type="Proteomes" id="UP000308267"/>
    </source>
</evidence>
<sequence length="80" mass="9316">MDFKRSMQMQIFVLGRTPFAKQTSPVLMMMTMMMTMMMMTGDSRPLNIDRFQRGIFLTDKAVILKNKKYVLHDSGDVFPS</sequence>
<accession>A0A4S2LDY6</accession>
<reference evidence="1 2" key="1">
    <citation type="journal article" date="2019" name="BMC Genomics">
        <title>New insights from Opisthorchis felineus genome: update on genomics of the epidemiologically important liver flukes.</title>
        <authorList>
            <person name="Ershov N.I."/>
            <person name="Mordvinov V.A."/>
            <person name="Prokhortchouk E.B."/>
            <person name="Pakharukova M.Y."/>
            <person name="Gunbin K.V."/>
            <person name="Ustyantsev K."/>
            <person name="Genaev M.A."/>
            <person name="Blinov A.G."/>
            <person name="Mazur A."/>
            <person name="Boulygina E."/>
            <person name="Tsygankova S."/>
            <person name="Khrameeva E."/>
            <person name="Chekanov N."/>
            <person name="Fan G."/>
            <person name="Xiao A."/>
            <person name="Zhang H."/>
            <person name="Xu X."/>
            <person name="Yang H."/>
            <person name="Solovyev V."/>
            <person name="Lee S.M."/>
            <person name="Liu X."/>
            <person name="Afonnikov D.A."/>
            <person name="Skryabin K.G."/>
        </authorList>
    </citation>
    <scope>NUCLEOTIDE SEQUENCE [LARGE SCALE GENOMIC DNA]</scope>
    <source>
        <strain evidence="1">AK-0245</strain>
        <tissue evidence="1">Whole organism</tissue>
    </source>
</reference>
<dbReference type="Proteomes" id="UP000308267">
    <property type="component" value="Unassembled WGS sequence"/>
</dbReference>
<keyword evidence="2" id="KW-1185">Reference proteome</keyword>
<evidence type="ECO:0000313" key="1">
    <source>
        <dbReference type="EMBL" id="TGZ60886.1"/>
    </source>
</evidence>
<name>A0A4S2LDY6_OPIFE</name>
<organism evidence="1 2">
    <name type="scientific">Opisthorchis felineus</name>
    <dbReference type="NCBI Taxonomy" id="147828"/>
    <lineage>
        <taxon>Eukaryota</taxon>
        <taxon>Metazoa</taxon>
        <taxon>Spiralia</taxon>
        <taxon>Lophotrochozoa</taxon>
        <taxon>Platyhelminthes</taxon>
        <taxon>Trematoda</taxon>
        <taxon>Digenea</taxon>
        <taxon>Opisthorchiida</taxon>
        <taxon>Opisthorchiata</taxon>
        <taxon>Opisthorchiidae</taxon>
        <taxon>Opisthorchis</taxon>
    </lineage>
</organism>